<proteinExistence type="predicted"/>
<dbReference type="InterPro" id="IPR036047">
    <property type="entry name" value="F-box-like_dom_sf"/>
</dbReference>
<evidence type="ECO:0000259" key="1">
    <source>
        <dbReference type="Pfam" id="PF07734"/>
    </source>
</evidence>
<gene>
    <name evidence="2" type="ORF">POM88_038553</name>
</gene>
<reference evidence="2" key="1">
    <citation type="submission" date="2023-02" db="EMBL/GenBank/DDBJ databases">
        <title>Genome of toxic invasive species Heracleum sosnowskyi carries increased number of genes despite the absence of recent whole-genome duplications.</title>
        <authorList>
            <person name="Schelkunov M."/>
            <person name="Shtratnikova V."/>
            <person name="Makarenko M."/>
            <person name="Klepikova A."/>
            <person name="Omelchenko D."/>
            <person name="Novikova G."/>
            <person name="Obukhova E."/>
            <person name="Bogdanov V."/>
            <person name="Penin A."/>
            <person name="Logacheva M."/>
        </authorList>
    </citation>
    <scope>NUCLEOTIDE SEQUENCE</scope>
    <source>
        <strain evidence="2">Hsosn_3</strain>
        <tissue evidence="2">Leaf</tissue>
    </source>
</reference>
<protein>
    <submittedName>
        <fullName evidence="2">F-box domain-containing protein</fullName>
    </submittedName>
</protein>
<dbReference type="PANTHER" id="PTHR35546:SF115">
    <property type="entry name" value="F-BOX DOMAIN-CONTAINING PROTEIN"/>
    <property type="match status" value="1"/>
</dbReference>
<dbReference type="InterPro" id="IPR011043">
    <property type="entry name" value="Gal_Oxase/kelch_b-propeller"/>
</dbReference>
<name>A0AAD8H854_9APIA</name>
<keyword evidence="3" id="KW-1185">Reference proteome</keyword>
<dbReference type="InterPro" id="IPR006527">
    <property type="entry name" value="F-box-assoc_dom_typ1"/>
</dbReference>
<organism evidence="2 3">
    <name type="scientific">Heracleum sosnowskyi</name>
    <dbReference type="NCBI Taxonomy" id="360622"/>
    <lineage>
        <taxon>Eukaryota</taxon>
        <taxon>Viridiplantae</taxon>
        <taxon>Streptophyta</taxon>
        <taxon>Embryophyta</taxon>
        <taxon>Tracheophyta</taxon>
        <taxon>Spermatophyta</taxon>
        <taxon>Magnoliopsida</taxon>
        <taxon>eudicotyledons</taxon>
        <taxon>Gunneridae</taxon>
        <taxon>Pentapetalae</taxon>
        <taxon>asterids</taxon>
        <taxon>campanulids</taxon>
        <taxon>Apiales</taxon>
        <taxon>Apiaceae</taxon>
        <taxon>Apioideae</taxon>
        <taxon>apioid superclade</taxon>
        <taxon>Tordylieae</taxon>
        <taxon>Tordyliinae</taxon>
        <taxon>Heracleum</taxon>
    </lineage>
</organism>
<dbReference type="PANTHER" id="PTHR35546">
    <property type="entry name" value="F-BOX PROTEIN INTERACTION DOMAIN PROTEIN-RELATED"/>
    <property type="match status" value="1"/>
</dbReference>
<sequence>MGIKRKRCKSSSQEIIKHKRCTYSSQEVLKCKRCTSSSQEVGKRRRSTSISQEVVKRKRYTSSSQEIGNCTRCTSSSQEVIKRRRCTSSSQEVVKRKRCASSSQEVVKRRRCTTSSQEVVLDNEDLLALILLRVPYRKLMSPFKSVSKKWLSLITNPHFTELHHKLLPPLRSSGLFIQRPYEIGTTPDNVYFVPLDKKNTPSPFKTSSFAHDLYDPKKIRIRQSCKGLLLCCTAPFNPHGEYNGYVYDPSTNQLATLPKHHLGIGSGLRLIGLTFDPSKSIHYKVISVAKSQSDNSSNFYIYSSETGTWRASIQSYNPAPGMHFMRGVCWNGRMHWLSDFIPGSDSPESSISDCLYFNMDEERLETFPRPPIAESRTSRRTLYFGESEDHLHVIEVCHYATSLSVYEMKSDYSEWFVKYQIDLDPISKVFPEMIKNKHLFCDKSYYAVGVLSLIRRENFQEDSFLVLEIPGKAIGYNLVDKSCKVIWDFSVDFSLTEVWRWPCGRLKAWQYVESLPCAYAP</sequence>
<dbReference type="SUPFAM" id="SSF81383">
    <property type="entry name" value="F-box domain"/>
    <property type="match status" value="1"/>
</dbReference>
<accession>A0AAD8H854</accession>
<evidence type="ECO:0000313" key="3">
    <source>
        <dbReference type="Proteomes" id="UP001237642"/>
    </source>
</evidence>
<dbReference type="SUPFAM" id="SSF50965">
    <property type="entry name" value="Galactose oxidase, central domain"/>
    <property type="match status" value="1"/>
</dbReference>
<dbReference type="Pfam" id="PF07734">
    <property type="entry name" value="FBA_1"/>
    <property type="match status" value="1"/>
</dbReference>
<dbReference type="EMBL" id="JAUIZM010000009">
    <property type="protein sequence ID" value="KAK1362992.1"/>
    <property type="molecule type" value="Genomic_DNA"/>
</dbReference>
<dbReference type="Proteomes" id="UP001237642">
    <property type="component" value="Unassembled WGS sequence"/>
</dbReference>
<reference evidence="2" key="2">
    <citation type="submission" date="2023-05" db="EMBL/GenBank/DDBJ databases">
        <authorList>
            <person name="Schelkunov M.I."/>
        </authorList>
    </citation>
    <scope>NUCLEOTIDE SEQUENCE</scope>
    <source>
        <strain evidence="2">Hsosn_3</strain>
        <tissue evidence="2">Leaf</tissue>
    </source>
</reference>
<evidence type="ECO:0000313" key="2">
    <source>
        <dbReference type="EMBL" id="KAK1362992.1"/>
    </source>
</evidence>
<feature type="domain" description="F-box associated beta-propeller type 1" evidence="1">
    <location>
        <begin position="205"/>
        <end position="443"/>
    </location>
</feature>
<dbReference type="AlphaFoldDB" id="A0AAD8H854"/>
<dbReference type="InterPro" id="IPR055290">
    <property type="entry name" value="At3g26010-like"/>
</dbReference>
<comment type="caution">
    <text evidence="2">The sequence shown here is derived from an EMBL/GenBank/DDBJ whole genome shotgun (WGS) entry which is preliminary data.</text>
</comment>